<protein>
    <submittedName>
        <fullName evidence="2">BUG/TctC family periplasmic protein</fullName>
    </submittedName>
</protein>
<dbReference type="EMBL" id="CADCTD010000007">
    <property type="protein sequence ID" value="CAA9218104.1"/>
    <property type="molecule type" value="Genomic_DNA"/>
</dbReference>
<name>A0A6J4HBZ1_9PROT</name>
<evidence type="ECO:0000256" key="1">
    <source>
        <dbReference type="SAM" id="MobiDB-lite"/>
    </source>
</evidence>
<organism evidence="2">
    <name type="scientific">uncultured Craurococcus sp</name>
    <dbReference type="NCBI Taxonomy" id="1135998"/>
    <lineage>
        <taxon>Bacteria</taxon>
        <taxon>Pseudomonadati</taxon>
        <taxon>Pseudomonadota</taxon>
        <taxon>Alphaproteobacteria</taxon>
        <taxon>Acetobacterales</taxon>
        <taxon>Acetobacteraceae</taxon>
        <taxon>Craurococcus</taxon>
        <taxon>environmental samples</taxon>
    </lineage>
</organism>
<evidence type="ECO:0000313" key="2">
    <source>
        <dbReference type="EMBL" id="CAA9218104.1"/>
    </source>
</evidence>
<feature type="non-terminal residue" evidence="2">
    <location>
        <position position="325"/>
    </location>
</feature>
<feature type="region of interest" description="Disordered" evidence="1">
    <location>
        <begin position="1"/>
        <end position="325"/>
    </location>
</feature>
<dbReference type="AlphaFoldDB" id="A0A6J4HBZ1"/>
<feature type="compositionally biased region" description="Basic residues" evidence="1">
    <location>
        <begin position="247"/>
        <end position="295"/>
    </location>
</feature>
<accession>A0A6J4HBZ1</accession>
<feature type="non-terminal residue" evidence="2">
    <location>
        <position position="1"/>
    </location>
</feature>
<gene>
    <name evidence="2" type="ORF">AVDCRST_MAG27-324</name>
</gene>
<feature type="compositionally biased region" description="Basic residues" evidence="1">
    <location>
        <begin position="70"/>
        <end position="88"/>
    </location>
</feature>
<feature type="compositionally biased region" description="Basic residues" evidence="1">
    <location>
        <begin position="42"/>
        <end position="62"/>
    </location>
</feature>
<feature type="compositionally biased region" description="Basic residues" evidence="1">
    <location>
        <begin position="1"/>
        <end position="20"/>
    </location>
</feature>
<feature type="compositionally biased region" description="Basic residues" evidence="1">
    <location>
        <begin position="175"/>
        <end position="198"/>
    </location>
</feature>
<proteinExistence type="predicted"/>
<feature type="compositionally biased region" description="Gly residues" evidence="1">
    <location>
        <begin position="115"/>
        <end position="124"/>
    </location>
</feature>
<reference evidence="2" key="1">
    <citation type="submission" date="2020-02" db="EMBL/GenBank/DDBJ databases">
        <authorList>
            <person name="Meier V. D."/>
        </authorList>
    </citation>
    <scope>NUCLEOTIDE SEQUENCE</scope>
    <source>
        <strain evidence="2">AVDCRST_MAG27</strain>
    </source>
</reference>
<sequence length="325" mass="36180">AAHPPCRARPRRRPARRACHRTTEWRIPQPPAADGDPLPARRGQRHPRPAAGPAHRRRHRPAHGAGEPLRRRRQYRHGCRRQGAARRLHAGDGVQHHRGEPVRLPLHALRPEAGPGAGRPGGAGAHRHRRRAEAEGAGPRGGHRHQPRPAGAAQPWHAGPRHHHPCLGRADGQHVRRQAHACALPRHRPRRDGLRRRRGGADLRPLVRRGAAGEGRPASGAGQPRRPGQPADAGRADRRPGGEPARLCRRQLGRRPRPRRRPARHPRPHRGRRPQGSRHARGQGRDGRPRHRSRLGRWPGPCPHHRGGQCPLGAGDPPRRYPRGM</sequence>